<comment type="caution">
    <text evidence="8">The sequence shown here is derived from an EMBL/GenBank/DDBJ whole genome shotgun (WGS) entry which is preliminary data.</text>
</comment>
<dbReference type="InterPro" id="IPR007197">
    <property type="entry name" value="rSAM"/>
</dbReference>
<sequence length="562" mass="66716">MKNITLLGINSKFVHTNLAIRYIKKMIEQVEGYNLTMVESSINNQLPNIIREVIESKPEILLVSTYIWNREFVFKIIVELKKINPNLKIYLGGPEVSYNAAEVMETYSEVDGIIEGEGEKIITNLLQKEEKDVLGLYYRDEKNKDDIKFNGHETPIENLDIIPFPYENWELMENKGKIFYYESTRGCPFRCSYCMSSIEKSVRSFSLPRVKRDLMTFLDAGVNLVKFVDRTFNLKKDHYIEVWKFLIENYRPNTTFHFEISADLFDDEVIEFLTTVPKELFQFEIGVQTINDRTMKLIRRKNDLEKLSKNVVAIKDNIHLHLDLIAGLPKEDFETFKSSFNYVYDLKPEMIQLGFLKILRGTEISGQIEEFDYKYMGFPPYEVISNDDITYEELLKLKDVEEVLDFYYNSGDFIKSVDYLINNFYSSPFEFYLDLADFYEEKDHFKVSHKKLAIFNFLVDFYNEKKFGDGERKTRFIEYLKFDYINLGKPGKYPEWFISSKDRDHYHEVVEKLVEESKFKNNRQGFKNTEMEEFDIDIFTGERKKTKLLFIYEGKETKIQEC</sequence>
<keyword evidence="9" id="KW-1185">Reference proteome</keyword>
<dbReference type="Pfam" id="PF04055">
    <property type="entry name" value="Radical_SAM"/>
    <property type="match status" value="1"/>
</dbReference>
<dbReference type="PROSITE" id="PS51918">
    <property type="entry name" value="RADICAL_SAM"/>
    <property type="match status" value="1"/>
</dbReference>
<keyword evidence="4" id="KW-0408">Iron</keyword>
<dbReference type="SUPFAM" id="SSF102114">
    <property type="entry name" value="Radical SAM enzymes"/>
    <property type="match status" value="1"/>
</dbReference>
<evidence type="ECO:0000259" key="7">
    <source>
        <dbReference type="PROSITE" id="PS51918"/>
    </source>
</evidence>
<dbReference type="Gene3D" id="3.80.30.20">
    <property type="entry name" value="tm_1862 like domain"/>
    <property type="match status" value="1"/>
</dbReference>
<dbReference type="PANTHER" id="PTHR43409:SF16">
    <property type="entry name" value="SLR0320 PROTEIN"/>
    <property type="match status" value="1"/>
</dbReference>
<dbReference type="InterPro" id="IPR006158">
    <property type="entry name" value="Cobalamin-bd"/>
</dbReference>
<dbReference type="InterPro" id="IPR051198">
    <property type="entry name" value="BchE-like"/>
</dbReference>
<dbReference type="SFLD" id="SFLDS00029">
    <property type="entry name" value="Radical_SAM"/>
    <property type="match status" value="1"/>
</dbReference>
<gene>
    <name evidence="8" type="ORF">DYH56_01700</name>
</gene>
<dbReference type="InterPro" id="IPR034466">
    <property type="entry name" value="Methyltransferase_Class_B"/>
</dbReference>
<dbReference type="SFLD" id="SFLDG01123">
    <property type="entry name" value="methyltransferase_(Class_B)"/>
    <property type="match status" value="1"/>
</dbReference>
<organism evidence="8 9">
    <name type="scientific">Psychrilyobacter piezotolerans</name>
    <dbReference type="NCBI Taxonomy" id="2293438"/>
    <lineage>
        <taxon>Bacteria</taxon>
        <taxon>Fusobacteriati</taxon>
        <taxon>Fusobacteriota</taxon>
        <taxon>Fusobacteriia</taxon>
        <taxon>Fusobacteriales</taxon>
        <taxon>Fusobacteriaceae</taxon>
        <taxon>Psychrilyobacter</taxon>
    </lineage>
</organism>
<evidence type="ECO:0000256" key="3">
    <source>
        <dbReference type="ARBA" id="ARBA00022723"/>
    </source>
</evidence>
<proteinExistence type="predicted"/>
<dbReference type="Pfam" id="PF02310">
    <property type="entry name" value="B12-binding"/>
    <property type="match status" value="1"/>
</dbReference>
<dbReference type="Pfam" id="PF13311">
    <property type="entry name" value="DUF4080"/>
    <property type="match status" value="1"/>
</dbReference>
<evidence type="ECO:0000256" key="1">
    <source>
        <dbReference type="ARBA" id="ARBA00001966"/>
    </source>
</evidence>
<evidence type="ECO:0000256" key="4">
    <source>
        <dbReference type="ARBA" id="ARBA00023004"/>
    </source>
</evidence>
<dbReference type="PANTHER" id="PTHR43409">
    <property type="entry name" value="ANAEROBIC MAGNESIUM-PROTOPORPHYRIN IX MONOMETHYL ESTER CYCLASE-RELATED"/>
    <property type="match status" value="1"/>
</dbReference>
<accession>A0ABX9KKL1</accession>
<comment type="cofactor">
    <cofactor evidence="1">
        <name>[4Fe-4S] cluster</name>
        <dbReference type="ChEBI" id="CHEBI:49883"/>
    </cofactor>
</comment>
<keyword evidence="2" id="KW-0949">S-adenosyl-L-methionine</keyword>
<dbReference type="SFLD" id="SFLDG01082">
    <property type="entry name" value="B12-binding_domain_containing"/>
    <property type="match status" value="1"/>
</dbReference>
<reference evidence="8 9" key="1">
    <citation type="submission" date="2018-08" db="EMBL/GenBank/DDBJ databases">
        <title>Draft genome sequence of Psychrilyobacter sp. strain SD5 isolated from Black Sea water.</title>
        <authorList>
            <person name="Yadav S."/>
            <person name="Villanueva L."/>
            <person name="Damste J.S.S."/>
        </authorList>
    </citation>
    <scope>NUCLEOTIDE SEQUENCE [LARGE SCALE GENOMIC DNA]</scope>
    <source>
        <strain evidence="8 9">SD5</strain>
    </source>
</reference>
<evidence type="ECO:0000313" key="9">
    <source>
        <dbReference type="Proteomes" id="UP000263486"/>
    </source>
</evidence>
<evidence type="ECO:0000256" key="2">
    <source>
        <dbReference type="ARBA" id="ARBA00022691"/>
    </source>
</evidence>
<keyword evidence="3" id="KW-0479">Metal-binding</keyword>
<evidence type="ECO:0000256" key="5">
    <source>
        <dbReference type="ARBA" id="ARBA00023014"/>
    </source>
</evidence>
<feature type="domain" description="B12-binding" evidence="6">
    <location>
        <begin position="2"/>
        <end position="136"/>
    </location>
</feature>
<dbReference type="SMART" id="SM00729">
    <property type="entry name" value="Elp3"/>
    <property type="match status" value="1"/>
</dbReference>
<dbReference type="InterPro" id="IPR025288">
    <property type="entry name" value="DUF4080"/>
</dbReference>
<protein>
    <submittedName>
        <fullName evidence="8">DUF4080 domain-containing protein</fullName>
    </submittedName>
</protein>
<keyword evidence="5" id="KW-0411">Iron-sulfur</keyword>
<evidence type="ECO:0000259" key="6">
    <source>
        <dbReference type="PROSITE" id="PS51332"/>
    </source>
</evidence>
<dbReference type="CDD" id="cd02068">
    <property type="entry name" value="radical_SAM_B12_BD"/>
    <property type="match status" value="1"/>
</dbReference>
<name>A0ABX9KKL1_9FUSO</name>
<dbReference type="InterPro" id="IPR023404">
    <property type="entry name" value="rSAM_horseshoe"/>
</dbReference>
<dbReference type="PROSITE" id="PS51332">
    <property type="entry name" value="B12_BINDING"/>
    <property type="match status" value="1"/>
</dbReference>
<dbReference type="InterPro" id="IPR058240">
    <property type="entry name" value="rSAM_sf"/>
</dbReference>
<dbReference type="InterPro" id="IPR036724">
    <property type="entry name" value="Cobalamin-bd_sf"/>
</dbReference>
<dbReference type="Proteomes" id="UP000263486">
    <property type="component" value="Unassembled WGS sequence"/>
</dbReference>
<dbReference type="RefSeq" id="WP_114641119.1">
    <property type="nucleotide sequence ID" value="NZ_JAACIO010000002.1"/>
</dbReference>
<dbReference type="Gene3D" id="3.40.50.280">
    <property type="entry name" value="Cobalamin-binding domain"/>
    <property type="match status" value="1"/>
</dbReference>
<dbReference type="EMBL" id="QUAJ01000002">
    <property type="protein sequence ID" value="REI42887.1"/>
    <property type="molecule type" value="Genomic_DNA"/>
</dbReference>
<evidence type="ECO:0000313" key="8">
    <source>
        <dbReference type="EMBL" id="REI42887.1"/>
    </source>
</evidence>
<dbReference type="SUPFAM" id="SSF52242">
    <property type="entry name" value="Cobalamin (vitamin B12)-binding domain"/>
    <property type="match status" value="1"/>
</dbReference>
<dbReference type="InterPro" id="IPR006638">
    <property type="entry name" value="Elp3/MiaA/NifB-like_rSAM"/>
</dbReference>
<feature type="domain" description="Radical SAM core" evidence="7">
    <location>
        <begin position="173"/>
        <end position="401"/>
    </location>
</feature>